<dbReference type="OrthoDB" id="9793039at2"/>
<organism evidence="1 2">
    <name type="scientific">Corynebacterium silvaticum</name>
    <dbReference type="NCBI Taxonomy" id="2320431"/>
    <lineage>
        <taxon>Bacteria</taxon>
        <taxon>Bacillati</taxon>
        <taxon>Actinomycetota</taxon>
        <taxon>Actinomycetes</taxon>
        <taxon>Mycobacteriales</taxon>
        <taxon>Corynebacteriaceae</taxon>
        <taxon>Corynebacterium</taxon>
    </lineage>
</organism>
<dbReference type="Proteomes" id="UP000195652">
    <property type="component" value="Chromosome"/>
</dbReference>
<dbReference type="RefSeq" id="WP_087453183.1">
    <property type="nucleotide sequence ID" value="NZ_CP021417.2"/>
</dbReference>
<dbReference type="AlphaFoldDB" id="A0A7Y4PA19"/>
<reference evidence="1 2" key="2">
    <citation type="journal article" date="2020" name="Antonie Van Leeuwenhoek">
        <title>Phylogenomic characterisation of a novel corynebacterial species pathogenic to animals.</title>
        <authorList>
            <person name="Moller J."/>
            <person name="Musella L."/>
            <person name="Melnikov V."/>
            <person name="Geissdorfer W."/>
            <person name="Burkovski A."/>
            <person name="Sangal V."/>
        </authorList>
    </citation>
    <scope>NUCLEOTIDE SEQUENCE [LARGE SCALE GENOMIC DNA]</scope>
    <source>
        <strain evidence="1 2">PO100/5</strain>
    </source>
</reference>
<dbReference type="Pfam" id="PF00903">
    <property type="entry name" value="Glyoxalase"/>
    <property type="match status" value="1"/>
</dbReference>
<name>A0A7Y4PA19_9CORY</name>
<dbReference type="PANTHER" id="PTHR33993:SF14">
    <property type="entry name" value="GB|AAF24581.1"/>
    <property type="match status" value="1"/>
</dbReference>
<dbReference type="PANTHER" id="PTHR33993">
    <property type="entry name" value="GLYOXALASE-RELATED"/>
    <property type="match status" value="1"/>
</dbReference>
<dbReference type="InterPro" id="IPR004360">
    <property type="entry name" value="Glyas_Fos-R_dOase_dom"/>
</dbReference>
<reference evidence="1 2" key="3">
    <citation type="journal article" date="2020" name="Int. J. Syst. Evol. Microbiol.">
        <title>Corynebacterium silvaticum sp. nov., a unique group of NTTB corynebacteria in wild boar and roe deer.</title>
        <authorList>
            <person name="Dangel A."/>
            <person name="Berger A."/>
            <person name="Rau J."/>
            <person name="Eisenberg T."/>
            <person name="Kampfer P."/>
            <person name="Margos G."/>
            <person name="Contzen M."/>
            <person name="Busse H.J."/>
            <person name="Konrad R."/>
            <person name="Peters M."/>
            <person name="Sting R."/>
            <person name="Sing A."/>
        </authorList>
    </citation>
    <scope>NUCLEOTIDE SEQUENCE [LARGE SCALE GENOMIC DNA]</scope>
    <source>
        <strain evidence="1 2">PO100/5</strain>
    </source>
</reference>
<dbReference type="InterPro" id="IPR037523">
    <property type="entry name" value="VOC_core"/>
</dbReference>
<dbReference type="SUPFAM" id="SSF54593">
    <property type="entry name" value="Glyoxalase/Bleomycin resistance protein/Dihydroxybiphenyl dioxygenase"/>
    <property type="match status" value="2"/>
</dbReference>
<dbReference type="KEGG" id="csil:CBE74_00835"/>
<dbReference type="CDD" id="cd07247">
    <property type="entry name" value="SgaA_N_like"/>
    <property type="match status" value="2"/>
</dbReference>
<dbReference type="InterPro" id="IPR053863">
    <property type="entry name" value="Glyoxy/Ble-like_N"/>
</dbReference>
<dbReference type="Pfam" id="PF22677">
    <property type="entry name" value="Ble-like_N"/>
    <property type="match status" value="1"/>
</dbReference>
<sequence length="267" mass="28530">MSPILHGDPTWIDLSTHDLEGSRTFYKELFGWEFNSQGGEYGGYNIILSEGEPVGGAMDSHMGPEGRSETPMAPTAWTIYLKVDDMDVALAAALETGGQIILPSMQVGTLGFMAIVSDPAGGVVGLWQALDFPGITREAVNGQPAWFEVMTKDFDAAAPFYEKVTGWKLSYIGEDGQPTDGPGDGIRYAANAPGEAATAGMCEANSFLPEEVPSHWRTYFTVADVDATVNKLQELGGQLLDGPVDTPFGRIATVADPQGATFQLSNR</sequence>
<dbReference type="InterPro" id="IPR052164">
    <property type="entry name" value="Anthracycline_SecMetBiosynth"/>
</dbReference>
<evidence type="ECO:0000313" key="2">
    <source>
        <dbReference type="Proteomes" id="UP000195652"/>
    </source>
</evidence>
<keyword evidence="2" id="KW-1185">Reference proteome</keyword>
<accession>A0A7Y4PA19</accession>
<dbReference type="Gene3D" id="3.10.180.10">
    <property type="entry name" value="2,3-Dihydroxybiphenyl 1,2-Dioxygenase, domain 1"/>
    <property type="match status" value="2"/>
</dbReference>
<proteinExistence type="predicted"/>
<gene>
    <name evidence="1" type="ORF">CBE74_00835</name>
</gene>
<dbReference type="GeneID" id="75006846"/>
<reference evidence="1 2" key="4">
    <citation type="journal article" date="2020" name="PLoS ONE">
        <title>Taxonomic classification of strain PO100/5 shows a broader geographic distribution and genetic markers of the recently described Corynebacterium silvaticum.</title>
        <authorList>
            <person name="Viana M.V.C."/>
            <person name="Profeta R."/>
            <person name="da Silva A.L."/>
            <person name="Hurtado R."/>
            <person name="Cerqueira J.C."/>
            <person name="Ribeiro B.F.S."/>
            <person name="Almeida M.O."/>
            <person name="Morais-Rodrigues F."/>
            <person name="Soares S.C."/>
            <person name="Oliveira M."/>
            <person name="Tavares L."/>
            <person name="Figueiredo H."/>
            <person name="Wattam A.R."/>
            <person name="Barh D."/>
            <person name="Ghosh P."/>
            <person name="Silva A."/>
            <person name="Azevedo V."/>
        </authorList>
    </citation>
    <scope>NUCLEOTIDE SEQUENCE [LARGE SCALE GENOMIC DNA]</scope>
    <source>
        <strain evidence="1 2">PO100/5</strain>
    </source>
</reference>
<reference evidence="1 2" key="1">
    <citation type="journal article" date="2014" name="BMC Vet. Res.">
        <title>First report of Corynebacterium pseudotuberculosis from caseous lymphadenitis lesions in Black Alentejano pig (Sus scrofa domesticus).</title>
        <authorList>
            <person name="Oliveira M."/>
            <person name="Barroco C."/>
            <person name="Mottola C."/>
            <person name="Santos R."/>
            <person name="Lemsaddek A."/>
            <person name="Tavares L."/>
            <person name="Semedo-Lemsaddek T."/>
        </authorList>
    </citation>
    <scope>NUCLEOTIDE SEQUENCE [LARGE SCALE GENOMIC DNA]</scope>
    <source>
        <strain evidence="1 2">PO100/5</strain>
    </source>
</reference>
<protein>
    <submittedName>
        <fullName evidence="1">VOC family protein</fullName>
    </submittedName>
</protein>
<dbReference type="EMBL" id="CP021417">
    <property type="protein sequence ID" value="ARU45296.1"/>
    <property type="molecule type" value="Genomic_DNA"/>
</dbReference>
<dbReference type="InterPro" id="IPR029068">
    <property type="entry name" value="Glyas_Bleomycin-R_OHBP_Dase"/>
</dbReference>
<evidence type="ECO:0000313" key="1">
    <source>
        <dbReference type="EMBL" id="ARU45296.1"/>
    </source>
</evidence>
<dbReference type="PROSITE" id="PS51819">
    <property type="entry name" value="VOC"/>
    <property type="match status" value="2"/>
</dbReference>